<sequence>MNGQRTCYLRRFAKILVFLLILIGLLQGASWLVRPRDTVAQARTRSEESLRVFEEPEQSLDVLFFGHSGLYSAISPMELYKEYGFTSYDCSQPLQLPWESARWLKALLKVQSPEVVVFEVDHLFYDGKTTVAKNSAQNMFYDLFPVFRNHANWKSWFGGGQKRARSVTKGYYYSTKVKPYKGNKKPEKTDRVYKIGKKHMRALEEVYSMCEKRGIRLMLLEVPSVVVWDYSRYNAVRAYAEKRGLDFVDLNQRLDELDFDWKTDTRDKGDHLNYSGARKVSGYVGKYLRDRYSLADRREDPAYGFWKEDLAGYEKKLEGEKK</sequence>
<gene>
    <name evidence="1" type="ORF">IAC57_05935</name>
</gene>
<evidence type="ECO:0008006" key="3">
    <source>
        <dbReference type="Google" id="ProtNLM"/>
    </source>
</evidence>
<protein>
    <recommendedName>
        <fullName evidence="3">SGNH/GDSL hydrolase family protein</fullName>
    </recommendedName>
</protein>
<reference evidence="1" key="1">
    <citation type="submission" date="2020-10" db="EMBL/GenBank/DDBJ databases">
        <authorList>
            <person name="Gilroy R."/>
        </authorList>
    </citation>
    <scope>NUCLEOTIDE SEQUENCE</scope>
    <source>
        <strain evidence="1">11687</strain>
    </source>
</reference>
<dbReference type="AlphaFoldDB" id="A0A9D1SGJ2"/>
<dbReference type="SUPFAM" id="SSF52266">
    <property type="entry name" value="SGNH hydrolase"/>
    <property type="match status" value="1"/>
</dbReference>
<dbReference type="Proteomes" id="UP000824081">
    <property type="component" value="Unassembled WGS sequence"/>
</dbReference>
<evidence type="ECO:0000313" key="1">
    <source>
        <dbReference type="EMBL" id="HIU59629.1"/>
    </source>
</evidence>
<accession>A0A9D1SGJ2</accession>
<proteinExistence type="predicted"/>
<dbReference type="Gene3D" id="3.40.50.1110">
    <property type="entry name" value="SGNH hydrolase"/>
    <property type="match status" value="1"/>
</dbReference>
<evidence type="ECO:0000313" key="2">
    <source>
        <dbReference type="Proteomes" id="UP000824081"/>
    </source>
</evidence>
<comment type="caution">
    <text evidence="1">The sequence shown here is derived from an EMBL/GenBank/DDBJ whole genome shotgun (WGS) entry which is preliminary data.</text>
</comment>
<name>A0A9D1SGJ2_9FIRM</name>
<dbReference type="EMBL" id="DVMZ01000163">
    <property type="protein sequence ID" value="HIU59629.1"/>
    <property type="molecule type" value="Genomic_DNA"/>
</dbReference>
<reference evidence="1" key="2">
    <citation type="journal article" date="2021" name="PeerJ">
        <title>Extensive microbial diversity within the chicken gut microbiome revealed by metagenomics and culture.</title>
        <authorList>
            <person name="Gilroy R."/>
            <person name="Ravi A."/>
            <person name="Getino M."/>
            <person name="Pursley I."/>
            <person name="Horton D.L."/>
            <person name="Alikhan N.F."/>
            <person name="Baker D."/>
            <person name="Gharbi K."/>
            <person name="Hall N."/>
            <person name="Watson M."/>
            <person name="Adriaenssens E.M."/>
            <person name="Foster-Nyarko E."/>
            <person name="Jarju S."/>
            <person name="Secka A."/>
            <person name="Antonio M."/>
            <person name="Oren A."/>
            <person name="Chaudhuri R.R."/>
            <person name="La Ragione R."/>
            <person name="Hildebrand F."/>
            <person name="Pallen M.J."/>
        </authorList>
    </citation>
    <scope>NUCLEOTIDE SEQUENCE</scope>
    <source>
        <strain evidence="1">11687</strain>
    </source>
</reference>
<dbReference type="InterPro" id="IPR036514">
    <property type="entry name" value="SGNH_hydro_sf"/>
</dbReference>
<organism evidence="1 2">
    <name type="scientific">Candidatus Scatosoma pullistercoris</name>
    <dbReference type="NCBI Taxonomy" id="2840934"/>
    <lineage>
        <taxon>Bacteria</taxon>
        <taxon>Bacillati</taxon>
        <taxon>Bacillota</taxon>
        <taxon>Clostridia</taxon>
        <taxon>Candidatus Scatosoma</taxon>
    </lineage>
</organism>